<dbReference type="GO" id="GO:0003755">
    <property type="term" value="F:peptidyl-prolyl cis-trans isomerase activity"/>
    <property type="evidence" value="ECO:0007669"/>
    <property type="project" value="InterPro"/>
</dbReference>
<keyword evidence="1" id="KW-1133">Transmembrane helix</keyword>
<evidence type="ECO:0000313" key="3">
    <source>
        <dbReference type="EMBL" id="AUW42663.1"/>
    </source>
</evidence>
<feature type="domain" description="PpiC" evidence="2">
    <location>
        <begin position="118"/>
        <end position="246"/>
    </location>
</feature>
<evidence type="ECO:0000259" key="2">
    <source>
        <dbReference type="Pfam" id="PF13145"/>
    </source>
</evidence>
<proteinExistence type="predicted"/>
<dbReference type="AlphaFoldDB" id="A0A2K9Z359"/>
<sequence>MKILKTIIREPLVHFLLLGVTVFGLYSAVNRSPVAADGQVIELGQGELGQLFESFSRTWQRPPTESEFVTLVDSRVKEEVFYREGLKMGLDKDDTLVRRRMQQKMEFLLEPSGEELTPKEGELEAYLAANAGKFRTQDRLAFRQIFFDGKGSSESTVERAKIVLAHLETAAASEETAGDPTLLPERMELSDADVVASIFGKDFVAALKLVPEGEWVGPLNSPFGGHLVYVDEKKDGGTPPLADVREAVRLDWESGRRAQIAARRYDDMKKHYEVRVVWPTGTSASAIKTSGVR</sequence>
<feature type="transmembrane region" description="Helical" evidence="1">
    <location>
        <begin position="12"/>
        <end position="29"/>
    </location>
</feature>
<dbReference type="InterPro" id="IPR000297">
    <property type="entry name" value="PPIase_PpiC"/>
</dbReference>
<keyword evidence="1" id="KW-0472">Membrane</keyword>
<name>A0A2K9Z359_RHILE</name>
<gene>
    <name evidence="3" type="ORF">CUJ84_Chr002305</name>
</gene>
<organism evidence="3 4">
    <name type="scientific">Rhizobium leguminosarum</name>
    <dbReference type="NCBI Taxonomy" id="384"/>
    <lineage>
        <taxon>Bacteria</taxon>
        <taxon>Pseudomonadati</taxon>
        <taxon>Pseudomonadota</taxon>
        <taxon>Alphaproteobacteria</taxon>
        <taxon>Hyphomicrobiales</taxon>
        <taxon>Rhizobiaceae</taxon>
        <taxon>Rhizobium/Agrobacterium group</taxon>
        <taxon>Rhizobium</taxon>
    </lineage>
</organism>
<dbReference type="Pfam" id="PF13145">
    <property type="entry name" value="Rotamase_2"/>
    <property type="match status" value="1"/>
</dbReference>
<dbReference type="EMBL" id="CP025012">
    <property type="protein sequence ID" value="AUW42663.1"/>
    <property type="molecule type" value="Genomic_DNA"/>
</dbReference>
<reference evidence="3 4" key="1">
    <citation type="submission" date="2017-11" db="EMBL/GenBank/DDBJ databases">
        <title>Complete genome of Rhizobium leguminosarum Norway, an ineffective micro-symbiont.</title>
        <authorList>
            <person name="Hoffrichter A."/>
            <person name="Liang J."/>
            <person name="Brachmann A."/>
            <person name="Marin M."/>
        </authorList>
    </citation>
    <scope>NUCLEOTIDE SEQUENCE [LARGE SCALE GENOMIC DNA]</scope>
    <source>
        <strain evidence="3 4">Norway</strain>
    </source>
</reference>
<dbReference type="RefSeq" id="WP_105006199.1">
    <property type="nucleotide sequence ID" value="NZ_CP025012.1"/>
</dbReference>
<dbReference type="Proteomes" id="UP000238523">
    <property type="component" value="Chromosome"/>
</dbReference>
<protein>
    <recommendedName>
        <fullName evidence="2">PpiC domain-containing protein</fullName>
    </recommendedName>
</protein>
<keyword evidence="1" id="KW-0812">Transmembrane</keyword>
<evidence type="ECO:0000313" key="4">
    <source>
        <dbReference type="Proteomes" id="UP000238523"/>
    </source>
</evidence>
<accession>A0A2K9Z359</accession>
<evidence type="ECO:0000256" key="1">
    <source>
        <dbReference type="SAM" id="Phobius"/>
    </source>
</evidence>